<feature type="signal peptide" evidence="4">
    <location>
        <begin position="1"/>
        <end position="23"/>
    </location>
</feature>
<dbReference type="Pfam" id="PF01103">
    <property type="entry name" value="Omp85"/>
    <property type="match status" value="1"/>
</dbReference>
<dbReference type="Gene3D" id="3.10.20.310">
    <property type="entry name" value="membrane protein fhac"/>
    <property type="match status" value="1"/>
</dbReference>
<evidence type="ECO:0000313" key="8">
    <source>
        <dbReference type="Proteomes" id="UP001597373"/>
    </source>
</evidence>
<evidence type="ECO:0000259" key="6">
    <source>
        <dbReference type="Pfam" id="PF07244"/>
    </source>
</evidence>
<evidence type="ECO:0000256" key="1">
    <source>
        <dbReference type="ARBA" id="ARBA00004370"/>
    </source>
</evidence>
<keyword evidence="4" id="KW-0732">Signal</keyword>
<dbReference type="RefSeq" id="WP_345098099.1">
    <property type="nucleotide sequence ID" value="NZ_BAABGS010000012.1"/>
</dbReference>
<proteinExistence type="predicted"/>
<name>A0ABW5DJB9_9HYPH</name>
<dbReference type="Pfam" id="PF07244">
    <property type="entry name" value="POTRA"/>
    <property type="match status" value="1"/>
</dbReference>
<reference evidence="8" key="1">
    <citation type="journal article" date="2019" name="Int. J. Syst. Evol. Microbiol.">
        <title>The Global Catalogue of Microorganisms (GCM) 10K type strain sequencing project: providing services to taxonomists for standard genome sequencing and annotation.</title>
        <authorList>
            <consortium name="The Broad Institute Genomics Platform"/>
            <consortium name="The Broad Institute Genome Sequencing Center for Infectious Disease"/>
            <person name="Wu L."/>
            <person name="Ma J."/>
        </authorList>
    </citation>
    <scope>NUCLEOTIDE SEQUENCE [LARGE SCALE GENOMIC DNA]</scope>
    <source>
        <strain evidence="8">KCTC 23707</strain>
    </source>
</reference>
<protein>
    <submittedName>
        <fullName evidence="7">Autotransporter assembly complex family protein</fullName>
    </submittedName>
</protein>
<keyword evidence="8" id="KW-1185">Reference proteome</keyword>
<dbReference type="EMBL" id="JBHUIR010000054">
    <property type="protein sequence ID" value="MFD2260825.1"/>
    <property type="molecule type" value="Genomic_DNA"/>
</dbReference>
<dbReference type="PANTHER" id="PTHR12815:SF42">
    <property type="entry name" value="BACTERIAL SURFACE ANTIGEN (D15) DOMAIN-CONTAINING PROTEIN"/>
    <property type="match status" value="1"/>
</dbReference>
<keyword evidence="2" id="KW-1134">Transmembrane beta strand</keyword>
<evidence type="ECO:0000313" key="7">
    <source>
        <dbReference type="EMBL" id="MFD2260825.1"/>
    </source>
</evidence>
<keyword evidence="3" id="KW-0472">Membrane</keyword>
<evidence type="ECO:0000259" key="5">
    <source>
        <dbReference type="Pfam" id="PF01103"/>
    </source>
</evidence>
<dbReference type="Gene3D" id="2.40.160.50">
    <property type="entry name" value="membrane protein fhac: a member of the omp85/tpsb transporter family"/>
    <property type="match status" value="1"/>
</dbReference>
<comment type="subcellular location">
    <subcellularLocation>
        <location evidence="1">Membrane</location>
    </subcellularLocation>
</comment>
<evidence type="ECO:0000256" key="2">
    <source>
        <dbReference type="ARBA" id="ARBA00022452"/>
    </source>
</evidence>
<dbReference type="InterPro" id="IPR000184">
    <property type="entry name" value="Bac_surfAg_D15"/>
</dbReference>
<organism evidence="7 8">
    <name type="scientific">Chelativorans composti</name>
    <dbReference type="NCBI Taxonomy" id="768533"/>
    <lineage>
        <taxon>Bacteria</taxon>
        <taxon>Pseudomonadati</taxon>
        <taxon>Pseudomonadota</taxon>
        <taxon>Alphaproteobacteria</taxon>
        <taxon>Hyphomicrobiales</taxon>
        <taxon>Phyllobacteriaceae</taxon>
        <taxon>Chelativorans</taxon>
    </lineage>
</organism>
<accession>A0ABW5DJB9</accession>
<evidence type="ECO:0000256" key="3">
    <source>
        <dbReference type="ARBA" id="ARBA00023136"/>
    </source>
</evidence>
<evidence type="ECO:0000256" key="4">
    <source>
        <dbReference type="SAM" id="SignalP"/>
    </source>
</evidence>
<gene>
    <name evidence="7" type="ORF">ACFSMZ_13805</name>
</gene>
<comment type="caution">
    <text evidence="7">The sequence shown here is derived from an EMBL/GenBank/DDBJ whole genome shotgun (WGS) entry which is preliminary data.</text>
</comment>
<keyword evidence="2" id="KW-0812">Transmembrane</keyword>
<feature type="domain" description="POTRA" evidence="6">
    <location>
        <begin position="235"/>
        <end position="307"/>
    </location>
</feature>
<sequence>MLRRLIAVSVPALILLAPPPAEAFQLFGIKFFESSKDQSESDDIIGTPQPYEVELVVAGEDKELEERFGSASSLWRGKDKPASGAAGLIAAARGDYRRLLDASYAAGRYGPSISITINGKEAASLLPDEEFGGSARVRINIDPGPSFVFSKATVENRAPAPTNRRDRVDDANREAFQPGQPAFSGIILGTARVAVEEWRHQGYPKATISRQEIVANHDTNTVDATLVVDPGRYATFGPVTVNGTERMDADFVAWMTGIKPGEEYDPDEIQAARDRLARLGVFRSSRIEEAAQITPEGRLPLHLYVQERPLHRISVGGTYSTVDGLGLEAAWLHRNLFGRAESIRFEGKVAGIGETIDPKKFTYRLGATFTKPGVYTPDTDFVASLFGDREVLERYTRTGVTGQAGFTHQFNKELSGRVFAVGSYNRFEDDVFGEREFTTAGLSGGVTYDSRDDKTDATTGIYADLSLEPYYEFNYGNAAAKVVGEVRGYQSLDEKNRFVVAARVKAGSLMDPPVAETPPDKLFFAGGGGSVRGYAYRNIGVDTPGGVAGGRSLIEGSVELRARVTDSIGVVAFADAGYVGADALPKFSEDLRVGVGGGLRYFTGFGPIRLDVATPLNRRSGDPSVAVYVGIGQAF</sequence>
<feature type="domain" description="Bacterial surface antigen (D15)" evidence="5">
    <location>
        <begin position="335"/>
        <end position="635"/>
    </location>
</feature>
<dbReference type="InterPro" id="IPR039910">
    <property type="entry name" value="D15-like"/>
</dbReference>
<feature type="chain" id="PRO_5046401241" evidence="4">
    <location>
        <begin position="24"/>
        <end position="635"/>
    </location>
</feature>
<dbReference type="Proteomes" id="UP001597373">
    <property type="component" value="Unassembled WGS sequence"/>
</dbReference>
<dbReference type="PANTHER" id="PTHR12815">
    <property type="entry name" value="SORTING AND ASSEMBLY MACHINERY SAMM50 PROTEIN FAMILY MEMBER"/>
    <property type="match status" value="1"/>
</dbReference>
<dbReference type="InterPro" id="IPR010827">
    <property type="entry name" value="BamA/TamA_POTRA"/>
</dbReference>